<protein>
    <submittedName>
        <fullName evidence="2">ROK family protein</fullName>
    </submittedName>
</protein>
<dbReference type="InterPro" id="IPR043129">
    <property type="entry name" value="ATPase_NBD"/>
</dbReference>
<organism evidence="2 3">
    <name type="scientific">Streptomyces tauricus</name>
    <dbReference type="NCBI Taxonomy" id="68274"/>
    <lineage>
        <taxon>Bacteria</taxon>
        <taxon>Bacillati</taxon>
        <taxon>Actinomycetota</taxon>
        <taxon>Actinomycetes</taxon>
        <taxon>Kitasatosporales</taxon>
        <taxon>Streptomycetaceae</taxon>
        <taxon>Streptomyces</taxon>
        <taxon>Streptomyces aurantiacus group</taxon>
    </lineage>
</organism>
<dbReference type="Gene3D" id="3.30.420.40">
    <property type="match status" value="2"/>
</dbReference>
<keyword evidence="3" id="KW-1185">Reference proteome</keyword>
<comment type="similarity">
    <text evidence="1">Belongs to the ROK (NagC/XylR) family.</text>
</comment>
<dbReference type="PANTHER" id="PTHR18964">
    <property type="entry name" value="ROK (REPRESSOR, ORF, KINASE) FAMILY"/>
    <property type="match status" value="1"/>
</dbReference>
<reference evidence="2" key="1">
    <citation type="submission" date="2022-10" db="EMBL/GenBank/DDBJ databases">
        <title>The complete genomes of actinobacterial strains from the NBC collection.</title>
        <authorList>
            <person name="Joergensen T.S."/>
            <person name="Alvarez Arevalo M."/>
            <person name="Sterndorff E.B."/>
            <person name="Faurdal D."/>
            <person name="Vuksanovic O."/>
            <person name="Mourched A.-S."/>
            <person name="Charusanti P."/>
            <person name="Shaw S."/>
            <person name="Blin K."/>
            <person name="Weber T."/>
        </authorList>
    </citation>
    <scope>NUCLEOTIDE SEQUENCE</scope>
    <source>
        <strain evidence="2">NBC_00189</strain>
    </source>
</reference>
<gene>
    <name evidence="2" type="ORF">OG288_42080</name>
</gene>
<evidence type="ECO:0000313" key="3">
    <source>
        <dbReference type="Proteomes" id="UP001432166"/>
    </source>
</evidence>
<dbReference type="RefSeq" id="WP_328939718.1">
    <property type="nucleotide sequence ID" value="NZ_CP108133.1"/>
</dbReference>
<dbReference type="Pfam" id="PF00480">
    <property type="entry name" value="ROK"/>
    <property type="match status" value="1"/>
</dbReference>
<dbReference type="SUPFAM" id="SSF53067">
    <property type="entry name" value="Actin-like ATPase domain"/>
    <property type="match status" value="1"/>
</dbReference>
<proteinExistence type="inferred from homology"/>
<evidence type="ECO:0000313" key="2">
    <source>
        <dbReference type="EMBL" id="WTP54343.1"/>
    </source>
</evidence>
<dbReference type="EMBL" id="CP108133">
    <property type="protein sequence ID" value="WTP54343.1"/>
    <property type="molecule type" value="Genomic_DNA"/>
</dbReference>
<dbReference type="Proteomes" id="UP001432166">
    <property type="component" value="Chromosome"/>
</dbReference>
<sequence>MTAAPTGRSAVPAPALAPVPVLDVGGTHVTAALVDPATGLPVPSSVIRRPLGSHEAADGILDDIALTALQLPVGHGPSWGVAMPGPFDYDTGIGRFTGIGKFESLSGVDVGAGLRRRLLDRAERLCFLNDADAFALGEHRAGAAEGHDRVVCLTLGTGIGSSFLRTGRPVHDGPDVPPGGHVHRLSIDGRPLEETVSRRAIRLHHARLAAPHREPDPRQEPALPDVHEIAAAAEQGDTAAAEAFRYAFDALGRALAPWIDRFEATAVVVGGSMAQSWDLIHPAFTRGLAQTDRAPVRVLPARQPASAPLIGAAHWVRSAAGTS</sequence>
<evidence type="ECO:0000256" key="1">
    <source>
        <dbReference type="ARBA" id="ARBA00006479"/>
    </source>
</evidence>
<accession>A0ABZ1JXC6</accession>
<name>A0ABZ1JXC6_9ACTN</name>
<dbReference type="InterPro" id="IPR000600">
    <property type="entry name" value="ROK"/>
</dbReference>
<dbReference type="PANTHER" id="PTHR18964:SF169">
    <property type="entry name" value="N-ACETYLMANNOSAMINE KINASE"/>
    <property type="match status" value="1"/>
</dbReference>